<proteinExistence type="predicted"/>
<protein>
    <recommendedName>
        <fullName evidence="4">YcxB-like protein domain-containing protein</fullName>
    </recommendedName>
</protein>
<gene>
    <name evidence="2" type="ORF">IAB69_02145</name>
</gene>
<organism evidence="2 3">
    <name type="scientific">Candidatus Coproplasma excrementigallinarum</name>
    <dbReference type="NCBI Taxonomy" id="2840747"/>
    <lineage>
        <taxon>Bacteria</taxon>
        <taxon>Bacillati</taxon>
        <taxon>Bacillota</taxon>
        <taxon>Clostridia</taxon>
        <taxon>Eubacteriales</taxon>
        <taxon>Candidatus Coproplasma</taxon>
    </lineage>
</organism>
<sequence>MTCITRLDKSAKKVLSRGILAFAIVAVVLGVVLLSLWGVVSSIDGYCDWELFVVALAPVPCSVLLFGAYSRQVNGADGTLSYNEYDFGKVMFTVKATRRGAFAGTMDIEYSSVKKLKERGGYLLIYVRKMGAFIVDIAELGIYKAQLIADIKACIKGGNKQ</sequence>
<feature type="transmembrane region" description="Helical" evidence="1">
    <location>
        <begin position="20"/>
        <end position="39"/>
    </location>
</feature>
<keyword evidence="1" id="KW-0812">Transmembrane</keyword>
<dbReference type="AlphaFoldDB" id="A0A9D1SIH5"/>
<name>A0A9D1SIH5_9FIRM</name>
<reference evidence="2" key="2">
    <citation type="journal article" date="2021" name="PeerJ">
        <title>Extensive microbial diversity within the chicken gut microbiome revealed by metagenomics and culture.</title>
        <authorList>
            <person name="Gilroy R."/>
            <person name="Ravi A."/>
            <person name="Getino M."/>
            <person name="Pursley I."/>
            <person name="Horton D.L."/>
            <person name="Alikhan N.F."/>
            <person name="Baker D."/>
            <person name="Gharbi K."/>
            <person name="Hall N."/>
            <person name="Watson M."/>
            <person name="Adriaenssens E.M."/>
            <person name="Foster-Nyarko E."/>
            <person name="Jarju S."/>
            <person name="Secka A."/>
            <person name="Antonio M."/>
            <person name="Oren A."/>
            <person name="Chaudhuri R.R."/>
            <person name="La Ragione R."/>
            <person name="Hildebrand F."/>
            <person name="Pallen M.J."/>
        </authorList>
    </citation>
    <scope>NUCLEOTIDE SEQUENCE</scope>
    <source>
        <strain evidence="2">CHK195-12923</strain>
    </source>
</reference>
<accession>A0A9D1SIH5</accession>
<reference evidence="2" key="1">
    <citation type="submission" date="2020-10" db="EMBL/GenBank/DDBJ databases">
        <authorList>
            <person name="Gilroy R."/>
        </authorList>
    </citation>
    <scope>NUCLEOTIDE SEQUENCE</scope>
    <source>
        <strain evidence="2">CHK195-12923</strain>
    </source>
</reference>
<evidence type="ECO:0000313" key="2">
    <source>
        <dbReference type="EMBL" id="HIU61431.1"/>
    </source>
</evidence>
<evidence type="ECO:0008006" key="4">
    <source>
        <dbReference type="Google" id="ProtNLM"/>
    </source>
</evidence>
<dbReference type="EMBL" id="DVNE01000021">
    <property type="protein sequence ID" value="HIU61431.1"/>
    <property type="molecule type" value="Genomic_DNA"/>
</dbReference>
<keyword evidence="1" id="KW-1133">Transmembrane helix</keyword>
<dbReference type="Proteomes" id="UP000824110">
    <property type="component" value="Unassembled WGS sequence"/>
</dbReference>
<evidence type="ECO:0000256" key="1">
    <source>
        <dbReference type="SAM" id="Phobius"/>
    </source>
</evidence>
<evidence type="ECO:0000313" key="3">
    <source>
        <dbReference type="Proteomes" id="UP000824110"/>
    </source>
</evidence>
<comment type="caution">
    <text evidence="2">The sequence shown here is derived from an EMBL/GenBank/DDBJ whole genome shotgun (WGS) entry which is preliminary data.</text>
</comment>
<keyword evidence="1" id="KW-0472">Membrane</keyword>
<feature type="transmembrane region" description="Helical" evidence="1">
    <location>
        <begin position="51"/>
        <end position="69"/>
    </location>
</feature>